<dbReference type="Proteomes" id="UP000527860">
    <property type="component" value="Unassembled WGS sequence"/>
</dbReference>
<organism evidence="2 4">
    <name type="scientific">Salinicoccus roseus</name>
    <dbReference type="NCBI Taxonomy" id="45670"/>
    <lineage>
        <taxon>Bacteria</taxon>
        <taxon>Bacillati</taxon>
        <taxon>Bacillota</taxon>
        <taxon>Bacilli</taxon>
        <taxon>Bacillales</taxon>
        <taxon>Staphylococcaceae</taxon>
        <taxon>Salinicoccus</taxon>
    </lineage>
</organism>
<reference evidence="3" key="3">
    <citation type="submission" date="2020-04" db="EMBL/GenBank/DDBJ databases">
        <authorList>
            <person name="Tanveer F."/>
            <person name="Xie Y."/>
            <person name="Shinwari Z.K."/>
        </authorList>
    </citation>
    <scope>NUCLEOTIDE SEQUENCE</scope>
    <source>
        <strain evidence="3">MOSEL-ME25</strain>
    </source>
</reference>
<dbReference type="InterPro" id="IPR052189">
    <property type="entry name" value="L-asp_N-monooxygenase_NS-form"/>
</dbReference>
<evidence type="ECO:0000313" key="4">
    <source>
        <dbReference type="Proteomes" id="UP000031546"/>
    </source>
</evidence>
<name>A0A0C2DJ40_9STAP</name>
<dbReference type="InterPro" id="IPR038732">
    <property type="entry name" value="HpyO/CreE_NAD-binding"/>
</dbReference>
<reference evidence="3 5" key="4">
    <citation type="submission" date="2022-12" db="EMBL/GenBank/DDBJ databases">
        <title>Genome analysis and biological profiling of marine Salinicoccus roseus MOSEL-ME25.</title>
        <authorList>
            <person name="Mirza F.T."/>
            <person name="Xie Y."/>
            <person name="Shinwari Z.K."/>
        </authorList>
    </citation>
    <scope>NUCLEOTIDE SEQUENCE [LARGE SCALE GENOMIC DNA]</scope>
    <source>
        <strain evidence="3 5">MOSEL-ME25</strain>
    </source>
</reference>
<dbReference type="Proteomes" id="UP000031546">
    <property type="component" value="Unassembled WGS sequence"/>
</dbReference>
<evidence type="ECO:0000313" key="3">
    <source>
        <dbReference type="EMBL" id="MDB0581278.1"/>
    </source>
</evidence>
<sequence length="474" mass="53679">MVKRQNIAIIGGGVSSVSILSHMVHNAGFNDEITIDIYDTERMMGRGPAYQEDSRHLLINVPTEEMSLGNGHPSYREWLESNSHEPVTYTSRYLFGEYMRELMTSVAKVHDNIHLHHTLADDIQYDSENGRFTLHSGDEVKIYDHLFLTIGQLNYLDPYQLKASEGYIYDPYPLDEGLSAVDDDRIGIVGSGLSAIDCIRYLLIERGVPEVHAFSRSGDMPSVRGTPTDVELSHFTYEELESLKVNDEISLESIKELFKKELAHQGVDEALLDRRTGNTLADLRFDVSHLDEIGRLQYVIISVNPIFSDVYQYLSRSDKVEFLDKYHPLIEENHSPMPLEVAEDLIKWAEAGQLHIVDGTRSIEKEDEFIVSTEEEEQYFIRTLINATGPEKDVRQDDTGIIGALLNHQIIAPSEFGGILVDQKRHVISPKTGTIENMFVLGSLTTGADYLSNSVQLLNRNAQKIVDQFYNQLK</sequence>
<dbReference type="PANTHER" id="PTHR40254:SF1">
    <property type="entry name" value="BLR0577 PROTEIN"/>
    <property type="match status" value="1"/>
</dbReference>
<proteinExistence type="predicted"/>
<dbReference type="RefSeq" id="WP_040106619.1">
    <property type="nucleotide sequence ID" value="NZ_JABEVU030000001.1"/>
</dbReference>
<dbReference type="SUPFAM" id="SSF51905">
    <property type="entry name" value="FAD/NAD(P)-binding domain"/>
    <property type="match status" value="2"/>
</dbReference>
<keyword evidence="5" id="KW-1185">Reference proteome</keyword>
<comment type="caution">
    <text evidence="2">The sequence shown here is derived from an EMBL/GenBank/DDBJ whole genome shotgun (WGS) entry which is preliminary data.</text>
</comment>
<reference evidence="5" key="2">
    <citation type="submission" date="2020-04" db="EMBL/GenBank/DDBJ databases">
        <title>Genome analysis and biological profiling of marine Cellulosimicrobium funkei MOSEL-ME6.</title>
        <authorList>
            <person name="Tanveer F."/>
            <person name="Xie Y."/>
            <person name="Shinwari Z.K."/>
        </authorList>
    </citation>
    <scope>NUCLEOTIDE SEQUENCE [LARGE SCALE GENOMIC DNA]</scope>
    <source>
        <strain evidence="5">MOSEL-ME25</strain>
    </source>
</reference>
<dbReference type="Pfam" id="PF13454">
    <property type="entry name" value="NAD_binding_9"/>
    <property type="match status" value="1"/>
</dbReference>
<dbReference type="PANTHER" id="PTHR40254">
    <property type="entry name" value="BLR0577 PROTEIN"/>
    <property type="match status" value="1"/>
</dbReference>
<dbReference type="AlphaFoldDB" id="A0A0C2DJ40"/>
<reference evidence="2 4" key="1">
    <citation type="submission" date="2015-01" db="EMBL/GenBank/DDBJ databases">
        <title>Genome sequences of high lactate-tolerant strain Salinicoccus roseus W12 with industrial interest.</title>
        <authorList>
            <person name="Wang H."/>
            <person name="Yu B."/>
        </authorList>
    </citation>
    <scope>NUCLEOTIDE SEQUENCE [LARGE SCALE GENOMIC DNA]</scope>
    <source>
        <strain evidence="2 4">W12</strain>
    </source>
</reference>
<dbReference type="EMBL" id="JABEVU030000001">
    <property type="protein sequence ID" value="MDB0581278.1"/>
    <property type="molecule type" value="Genomic_DNA"/>
</dbReference>
<accession>A0A0C2DJ40</accession>
<dbReference type="OrthoDB" id="2211465at2"/>
<evidence type="ECO:0000259" key="1">
    <source>
        <dbReference type="Pfam" id="PF13454"/>
    </source>
</evidence>
<dbReference type="STRING" id="45670.SN16_10745"/>
<evidence type="ECO:0000313" key="5">
    <source>
        <dbReference type="Proteomes" id="UP000527860"/>
    </source>
</evidence>
<dbReference type="InterPro" id="IPR036188">
    <property type="entry name" value="FAD/NAD-bd_sf"/>
</dbReference>
<evidence type="ECO:0000313" key="2">
    <source>
        <dbReference type="EMBL" id="KIH69978.1"/>
    </source>
</evidence>
<dbReference type="GeneID" id="77846030"/>
<feature type="domain" description="FAD-dependent urate hydroxylase HpyO/Asp monooxygenase CreE-like FAD/NAD(P)-binding" evidence="1">
    <location>
        <begin position="8"/>
        <end position="152"/>
    </location>
</feature>
<dbReference type="Gene3D" id="3.50.50.60">
    <property type="entry name" value="FAD/NAD(P)-binding domain"/>
    <property type="match status" value="1"/>
</dbReference>
<protein>
    <submittedName>
        <fullName evidence="3">FAD/NAD(P)-binding protein</fullName>
    </submittedName>
</protein>
<dbReference type="EMBL" id="JXII01000009">
    <property type="protein sequence ID" value="KIH69978.1"/>
    <property type="molecule type" value="Genomic_DNA"/>
</dbReference>
<gene>
    <name evidence="3" type="ORF">F7P68_0012165</name>
    <name evidence="2" type="ORF">SN16_10745</name>
</gene>